<feature type="signal peptide" evidence="1">
    <location>
        <begin position="1"/>
        <end position="20"/>
    </location>
</feature>
<feature type="chain" id="PRO_5045218288" evidence="1">
    <location>
        <begin position="21"/>
        <end position="166"/>
    </location>
</feature>
<sequence>MRIFLSTLLGACLFFSSACQEEKAGPPRKFISFKLDSVIYLSENPAGILTVPNTTDNNPDNDYPTLLITGTSNRGDQIAFSLVSPTNILQPGFYESTQGNSMTITFNGGLSVIGASENTGIFALQILNVNGNVVEGTFTGILSDLYGSATPRVVSNGSFRAVYKQL</sequence>
<evidence type="ECO:0000313" key="3">
    <source>
        <dbReference type="Proteomes" id="UP001549749"/>
    </source>
</evidence>
<keyword evidence="1" id="KW-0732">Signal</keyword>
<keyword evidence="3" id="KW-1185">Reference proteome</keyword>
<organism evidence="2 3">
    <name type="scientific">Chitinophaga defluvii</name>
    <dbReference type="NCBI Taxonomy" id="3163343"/>
    <lineage>
        <taxon>Bacteria</taxon>
        <taxon>Pseudomonadati</taxon>
        <taxon>Bacteroidota</taxon>
        <taxon>Chitinophagia</taxon>
        <taxon>Chitinophagales</taxon>
        <taxon>Chitinophagaceae</taxon>
        <taxon>Chitinophaga</taxon>
    </lineage>
</organism>
<dbReference type="RefSeq" id="WP_354662358.1">
    <property type="nucleotide sequence ID" value="NZ_JBEXAC010000002.1"/>
</dbReference>
<dbReference type="PROSITE" id="PS51257">
    <property type="entry name" value="PROKAR_LIPOPROTEIN"/>
    <property type="match status" value="1"/>
</dbReference>
<name>A0ABV2T9U2_9BACT</name>
<dbReference type="EMBL" id="JBEXAC010000002">
    <property type="protein sequence ID" value="MET6999796.1"/>
    <property type="molecule type" value="Genomic_DNA"/>
</dbReference>
<gene>
    <name evidence="2" type="ORF">ABR189_20570</name>
</gene>
<dbReference type="Proteomes" id="UP001549749">
    <property type="component" value="Unassembled WGS sequence"/>
</dbReference>
<reference evidence="2 3" key="1">
    <citation type="submission" date="2024-06" db="EMBL/GenBank/DDBJ databases">
        <title>Chitinophaga defluvii sp. nov., isolated from municipal sewage.</title>
        <authorList>
            <person name="Zhang L."/>
        </authorList>
    </citation>
    <scope>NUCLEOTIDE SEQUENCE [LARGE SCALE GENOMIC DNA]</scope>
    <source>
        <strain evidence="2 3">H8</strain>
    </source>
</reference>
<comment type="caution">
    <text evidence="2">The sequence shown here is derived from an EMBL/GenBank/DDBJ whole genome shotgun (WGS) entry which is preliminary data.</text>
</comment>
<evidence type="ECO:0000313" key="2">
    <source>
        <dbReference type="EMBL" id="MET6999796.1"/>
    </source>
</evidence>
<protein>
    <submittedName>
        <fullName evidence="2">Uncharacterized protein</fullName>
    </submittedName>
</protein>
<evidence type="ECO:0000256" key="1">
    <source>
        <dbReference type="SAM" id="SignalP"/>
    </source>
</evidence>
<accession>A0ABV2T9U2</accession>
<proteinExistence type="predicted"/>